<keyword evidence="6" id="KW-1185">Reference proteome</keyword>
<dbReference type="PROSITE" id="PS01124">
    <property type="entry name" value="HTH_ARAC_FAMILY_2"/>
    <property type="match status" value="1"/>
</dbReference>
<dbReference type="Proteomes" id="UP000019102">
    <property type="component" value="Unassembled WGS sequence"/>
</dbReference>
<dbReference type="SUPFAM" id="SSF51215">
    <property type="entry name" value="Regulatory protein AraC"/>
    <property type="match status" value="1"/>
</dbReference>
<evidence type="ECO:0000313" key="6">
    <source>
        <dbReference type="Proteomes" id="UP000019102"/>
    </source>
</evidence>
<organism evidence="5 6">
    <name type="scientific">Gracilibacillus boraciitolerans JCM 21714</name>
    <dbReference type="NCBI Taxonomy" id="1298598"/>
    <lineage>
        <taxon>Bacteria</taxon>
        <taxon>Bacillati</taxon>
        <taxon>Bacillota</taxon>
        <taxon>Bacilli</taxon>
        <taxon>Bacillales</taxon>
        <taxon>Bacillaceae</taxon>
        <taxon>Gracilibacillus</taxon>
    </lineage>
</organism>
<evidence type="ECO:0000259" key="4">
    <source>
        <dbReference type="PROSITE" id="PS01124"/>
    </source>
</evidence>
<dbReference type="CDD" id="cd02208">
    <property type="entry name" value="cupin_RmlC-like"/>
    <property type="match status" value="1"/>
</dbReference>
<dbReference type="InterPro" id="IPR018062">
    <property type="entry name" value="HTH_AraC-typ_CS"/>
</dbReference>
<dbReference type="eggNOG" id="COG2207">
    <property type="taxonomic scope" value="Bacteria"/>
</dbReference>
<evidence type="ECO:0000256" key="1">
    <source>
        <dbReference type="ARBA" id="ARBA00023015"/>
    </source>
</evidence>
<dbReference type="PROSITE" id="PS00041">
    <property type="entry name" value="HTH_ARAC_FAMILY_1"/>
    <property type="match status" value="1"/>
</dbReference>
<dbReference type="OrthoDB" id="2563880at2"/>
<keyword evidence="2" id="KW-0238">DNA-binding</keyword>
<accession>W4VQS2</accession>
<evidence type="ECO:0000256" key="2">
    <source>
        <dbReference type="ARBA" id="ARBA00023125"/>
    </source>
</evidence>
<dbReference type="AlphaFoldDB" id="W4VQS2"/>
<dbReference type="SUPFAM" id="SSF46689">
    <property type="entry name" value="Homeodomain-like"/>
    <property type="match status" value="2"/>
</dbReference>
<dbReference type="EMBL" id="BAVS01000049">
    <property type="protein sequence ID" value="GAE95318.1"/>
    <property type="molecule type" value="Genomic_DNA"/>
</dbReference>
<dbReference type="InterPro" id="IPR037923">
    <property type="entry name" value="HTH-like"/>
</dbReference>
<dbReference type="Pfam" id="PF12833">
    <property type="entry name" value="HTH_18"/>
    <property type="match status" value="1"/>
</dbReference>
<dbReference type="SMART" id="SM00342">
    <property type="entry name" value="HTH_ARAC"/>
    <property type="match status" value="1"/>
</dbReference>
<evidence type="ECO:0000313" key="5">
    <source>
        <dbReference type="EMBL" id="GAE95318.1"/>
    </source>
</evidence>
<dbReference type="GO" id="GO:0003700">
    <property type="term" value="F:DNA-binding transcription factor activity"/>
    <property type="evidence" value="ECO:0007669"/>
    <property type="project" value="InterPro"/>
</dbReference>
<gene>
    <name evidence="5" type="ORF">JCM21714_4541</name>
</gene>
<dbReference type="GO" id="GO:0043565">
    <property type="term" value="F:sequence-specific DNA binding"/>
    <property type="evidence" value="ECO:0007669"/>
    <property type="project" value="InterPro"/>
</dbReference>
<evidence type="ECO:0000256" key="3">
    <source>
        <dbReference type="ARBA" id="ARBA00023163"/>
    </source>
</evidence>
<dbReference type="InterPro" id="IPR018060">
    <property type="entry name" value="HTH_AraC"/>
</dbReference>
<dbReference type="PANTHER" id="PTHR43280:SF2">
    <property type="entry name" value="HTH-TYPE TRANSCRIPTIONAL REGULATOR EXSA"/>
    <property type="match status" value="1"/>
</dbReference>
<name>W4VQS2_9BACI</name>
<sequence>MKPELKKDVMYRCIGTDFTNGILACGFMTKPIKEQSQYNFLIDYYSCFILLSGSGFYYTTDNRKIPIDVGDCVQRIPGGVRHSTEVFPDGNWLEFFISFGRSTYDYLCSLNLLPIDTPVRRVKYDDSLMHRFTRLFEQLKIAEDTELPYLSLKAQEIVLSTLQPIQKSSSSNSLKELMEQGCLLLSSDINTTISLEEVAVTLNMSYENFRKQFRKFSGTSPAQYRIKQKMKHAKLMLLSGISIKETAELVGYSDTYSFTKQFTKTVGISPGRYKQEEQ</sequence>
<dbReference type="InterPro" id="IPR009057">
    <property type="entry name" value="Homeodomain-like_sf"/>
</dbReference>
<reference evidence="5 6" key="1">
    <citation type="journal article" date="2014" name="Genome Announc.">
        <title>Draft Genome Sequence of the Boron-Tolerant and Moderately Halotolerant Bacterium Gracilibacillus boraciitolerans JCM 21714T.</title>
        <authorList>
            <person name="Ahmed I."/>
            <person name="Oshima K."/>
            <person name="Suda W."/>
            <person name="Kitamura K."/>
            <person name="Iida T."/>
            <person name="Ohmori Y."/>
            <person name="Fujiwara T."/>
            <person name="Hattori M."/>
            <person name="Ohkuma M."/>
        </authorList>
    </citation>
    <scope>NUCLEOTIDE SEQUENCE [LARGE SCALE GENOMIC DNA]</scope>
    <source>
        <strain evidence="5 6">JCM 21714</strain>
    </source>
</reference>
<dbReference type="PANTHER" id="PTHR43280">
    <property type="entry name" value="ARAC-FAMILY TRANSCRIPTIONAL REGULATOR"/>
    <property type="match status" value="1"/>
</dbReference>
<dbReference type="RefSeq" id="WP_035726135.1">
    <property type="nucleotide sequence ID" value="NZ_BAVS01000049.1"/>
</dbReference>
<protein>
    <submittedName>
        <fullName evidence="5">Helix-turn-helix</fullName>
    </submittedName>
</protein>
<feature type="domain" description="HTH araC/xylS-type" evidence="4">
    <location>
        <begin position="179"/>
        <end position="276"/>
    </location>
</feature>
<proteinExistence type="predicted"/>
<dbReference type="STRING" id="1298598.JCM21714_4541"/>
<comment type="caution">
    <text evidence="5">The sequence shown here is derived from an EMBL/GenBank/DDBJ whole genome shotgun (WGS) entry which is preliminary data.</text>
</comment>
<keyword evidence="1" id="KW-0805">Transcription regulation</keyword>
<keyword evidence="3" id="KW-0804">Transcription</keyword>
<dbReference type="Gene3D" id="1.10.10.60">
    <property type="entry name" value="Homeodomain-like"/>
    <property type="match status" value="2"/>
</dbReference>